<accession>A0A0F8WQS6</accession>
<name>A0A0F8WQS6_9ZZZZ</name>
<comment type="caution">
    <text evidence="1">The sequence shown here is derived from an EMBL/GenBank/DDBJ whole genome shotgun (WGS) entry which is preliminary data.</text>
</comment>
<protein>
    <submittedName>
        <fullName evidence="1">Uncharacterized protein</fullName>
    </submittedName>
</protein>
<proteinExistence type="predicted"/>
<sequence length="77" mass="8988">MKGKQIIIGGNQRQKVFYNNLSTYFKLINSYLSKNIKLEKLEKHIKILGGYAFKSSQYAREGVPVIRISDFNYEKIN</sequence>
<dbReference type="EMBL" id="LAZR01063699">
    <property type="protein sequence ID" value="KKK58993.1"/>
    <property type="molecule type" value="Genomic_DNA"/>
</dbReference>
<dbReference type="AlphaFoldDB" id="A0A0F8WQS6"/>
<gene>
    <name evidence="1" type="ORF">LCGC14_3038840</name>
</gene>
<organism evidence="1">
    <name type="scientific">marine sediment metagenome</name>
    <dbReference type="NCBI Taxonomy" id="412755"/>
    <lineage>
        <taxon>unclassified sequences</taxon>
        <taxon>metagenomes</taxon>
        <taxon>ecological metagenomes</taxon>
    </lineage>
</organism>
<reference evidence="1" key="1">
    <citation type="journal article" date="2015" name="Nature">
        <title>Complex archaea that bridge the gap between prokaryotes and eukaryotes.</title>
        <authorList>
            <person name="Spang A."/>
            <person name="Saw J.H."/>
            <person name="Jorgensen S.L."/>
            <person name="Zaremba-Niedzwiedzka K."/>
            <person name="Martijn J."/>
            <person name="Lind A.E."/>
            <person name="van Eijk R."/>
            <person name="Schleper C."/>
            <person name="Guy L."/>
            <person name="Ettema T.J."/>
        </authorList>
    </citation>
    <scope>NUCLEOTIDE SEQUENCE</scope>
</reference>
<evidence type="ECO:0000313" key="1">
    <source>
        <dbReference type="EMBL" id="KKK58993.1"/>
    </source>
</evidence>